<evidence type="ECO:0000313" key="2">
    <source>
        <dbReference type="Proteomes" id="UP001057402"/>
    </source>
</evidence>
<evidence type="ECO:0000313" key="1">
    <source>
        <dbReference type="EMBL" id="KAI4384550.1"/>
    </source>
</evidence>
<organism evidence="1 2">
    <name type="scientific">Melastoma candidum</name>
    <dbReference type="NCBI Taxonomy" id="119954"/>
    <lineage>
        <taxon>Eukaryota</taxon>
        <taxon>Viridiplantae</taxon>
        <taxon>Streptophyta</taxon>
        <taxon>Embryophyta</taxon>
        <taxon>Tracheophyta</taxon>
        <taxon>Spermatophyta</taxon>
        <taxon>Magnoliopsida</taxon>
        <taxon>eudicotyledons</taxon>
        <taxon>Gunneridae</taxon>
        <taxon>Pentapetalae</taxon>
        <taxon>rosids</taxon>
        <taxon>malvids</taxon>
        <taxon>Myrtales</taxon>
        <taxon>Melastomataceae</taxon>
        <taxon>Melastomatoideae</taxon>
        <taxon>Melastomateae</taxon>
        <taxon>Melastoma</taxon>
    </lineage>
</organism>
<sequence length="665" mass="74406">MSSYEVAAGEEKPAPAEFDPALPSVPVAYPLKTLEELESRSYFRSFHYPFNVASVDLPPAELPKRGRVLVCHDMQGGYVDDKWVQGGNNPDAYAIWHWHLIDIFVYFSHNLVTLPPPCWTNTAHRHGVKVLGTFIAEWEEGKQTCNKLLATKATAQMYAERLVELAAMLGFDGWLLNLEVGLNQEQIPILKEFVSHLTQKMHDAIPGSLVIWYDAVTVDGRLIWQNQLNDSNKPFFDLCDGLFANYSWAERYAKNSADLAGDRKYDVYMGIDVFGRNTFGGGQWTTNVALDVIKKADVSTAIFAPGWLYETKQPPDFETAQNRWWSLVEKSWGVVRHYPKSLPFYSNFDQGRGYHYSVDGKTVSEAPWNNISRQGTQPFLEFSGDSKDLIQVAVDFKESSYSGGGSITFKGIHEDGKSFTARLFDGALVMETPVHFTYSVKSEGRSMLGLALEFSSDAGRRHTFILVPRGSTPMLNQLEGNFSEVIFTDPCSKLQGASDWVKRKCRIDMSGRTLTKINAVCYTEKKTPPSTHSNAGFHAVLGDFAVKTVDHVTKFPPASSWLVEGEYIKWSPDKSSPGLRRLSVKIKWGSKSRDSSYFRYNIYAVKSSATRQEEPEFIGTAEVRAFYVSDLVLSPGVTSVKFIVQLGGVDGAFQGLSESPFLLLS</sequence>
<dbReference type="EMBL" id="CM042881">
    <property type="protein sequence ID" value="KAI4384550.1"/>
    <property type="molecule type" value="Genomic_DNA"/>
</dbReference>
<protein>
    <submittedName>
        <fullName evidence="1">Uncharacterized protein</fullName>
    </submittedName>
</protein>
<name>A0ACB9S064_9MYRT</name>
<gene>
    <name evidence="1" type="ORF">MLD38_002690</name>
</gene>
<reference evidence="2" key="1">
    <citation type="journal article" date="2023" name="Front. Plant Sci.">
        <title>Chromosomal-level genome assembly of Melastoma candidum provides insights into trichome evolution.</title>
        <authorList>
            <person name="Zhong Y."/>
            <person name="Wu W."/>
            <person name="Sun C."/>
            <person name="Zou P."/>
            <person name="Liu Y."/>
            <person name="Dai S."/>
            <person name="Zhou R."/>
        </authorList>
    </citation>
    <scope>NUCLEOTIDE SEQUENCE [LARGE SCALE GENOMIC DNA]</scope>
</reference>
<proteinExistence type="predicted"/>
<comment type="caution">
    <text evidence="1">The sequence shown here is derived from an EMBL/GenBank/DDBJ whole genome shotgun (WGS) entry which is preliminary data.</text>
</comment>
<accession>A0ACB9S064</accession>
<keyword evidence="2" id="KW-1185">Reference proteome</keyword>
<dbReference type="Proteomes" id="UP001057402">
    <property type="component" value="Chromosome 2"/>
</dbReference>